<dbReference type="Pfam" id="PF12936">
    <property type="entry name" value="Kri1_C"/>
    <property type="match status" value="1"/>
</dbReference>
<dbReference type="InterPro" id="IPR018034">
    <property type="entry name" value="Kri1"/>
</dbReference>
<feature type="compositionally biased region" description="Basic and acidic residues" evidence="3">
    <location>
        <begin position="425"/>
        <end position="436"/>
    </location>
</feature>
<dbReference type="GO" id="GO:0030686">
    <property type="term" value="C:90S preribosome"/>
    <property type="evidence" value="ECO:0007669"/>
    <property type="project" value="TreeGrafter"/>
</dbReference>
<dbReference type="InterPro" id="IPR024626">
    <property type="entry name" value="Kri1-like_C"/>
</dbReference>
<evidence type="ECO:0000313" key="7">
    <source>
        <dbReference type="WBParaSite" id="BPAG_0000160901-mRNA-1"/>
    </source>
</evidence>
<feature type="region of interest" description="Disordered" evidence="3">
    <location>
        <begin position="310"/>
        <end position="331"/>
    </location>
</feature>
<proteinExistence type="inferred from homology"/>
<comment type="similarity">
    <text evidence="1">Belongs to the KRI1 family.</text>
</comment>
<gene>
    <name evidence="5" type="ORF">BPAG_LOCUS1590</name>
</gene>
<dbReference type="Proteomes" id="UP000278627">
    <property type="component" value="Unassembled WGS sequence"/>
</dbReference>
<protein>
    <recommendedName>
        <fullName evidence="2">Protein KRI1 homolog</fullName>
    </recommendedName>
</protein>
<evidence type="ECO:0000313" key="5">
    <source>
        <dbReference type="EMBL" id="VDN82776.1"/>
    </source>
</evidence>
<evidence type="ECO:0000259" key="4">
    <source>
        <dbReference type="Pfam" id="PF12936"/>
    </source>
</evidence>
<dbReference type="STRING" id="6280.A0A0N4T0G4"/>
<sequence>MRLLFYSCKKYFILVYEMSKFHLCLDGHADCDDKLSINTAYAKRYDNWRHLEELQKLKNKYGNDVKGDDDANSSSSEEPAIWSVEHEKDFLRTLSALKTHDPRLYSGQKFFTSEDKRTSTGNIVKLKKKDAPMFLKDYERKLILERKGDISEDEKERKTSKHGYYEEQELIKRELKAMLAEQNDDMEPLLRHRIKTENEVKNEEDQYYGWLKGQRDEDLPGVEELKGLKEAWSDMNLDENEKFLRDYLLNKKYDVEGNDDVPSYEEIMNVEKDEEELEREDEFERKYNFRYEEPDQDFIKHYPRIVKQSLRKKDERRKQKRDAYKERKKMRKQIRKDEIKELRTLKKKEIEEKLRKLKKLAADDDLPLNVDDLKADFDPVVYDKRMREVFNSHYYEKAMEENEKKPVFSDTSDISTDDSDYDTFDVNKGRKDKESENISEDCNDSEVLHPEMKSSRKKRKRNSRFLDIVLKKKPIFNPEEKSFEEYFNEYYALEYEDIIGDGLITKFKYRSVPANDFGITIDELLNADDRQLNAWASLKKATAYRSEAEELYDIKAYKKKALNLLKKKKIFSTDFGGKNSKKLADNTCNIFQIDEAAEKRKKSNGKFPDLKSTKEGGNSVVAQEVSYEVHFLQLLNLAKGYVGRIKFRAIHDTTARFVGTRVRFPSHLKNPRNRKNHSKFQWSDSTVGIDDDRLRAYGINPKKYKNKLFRKQ</sequence>
<evidence type="ECO:0000313" key="6">
    <source>
        <dbReference type="Proteomes" id="UP000278627"/>
    </source>
</evidence>
<reference evidence="7" key="1">
    <citation type="submission" date="2017-02" db="UniProtKB">
        <authorList>
            <consortium name="WormBaseParasite"/>
        </authorList>
    </citation>
    <scope>IDENTIFICATION</scope>
</reference>
<dbReference type="EMBL" id="UZAD01000136">
    <property type="protein sequence ID" value="VDN82776.1"/>
    <property type="molecule type" value="Genomic_DNA"/>
</dbReference>
<dbReference type="GO" id="GO:0000447">
    <property type="term" value="P:endonucleolytic cleavage in ITS1 to separate SSU-rRNA from 5.8S rRNA and LSU-rRNA from tricistronic rRNA transcript (SSU-rRNA, 5.8S rRNA, LSU-rRNA)"/>
    <property type="evidence" value="ECO:0007669"/>
    <property type="project" value="TreeGrafter"/>
</dbReference>
<reference evidence="5 6" key="2">
    <citation type="submission" date="2018-11" db="EMBL/GenBank/DDBJ databases">
        <authorList>
            <consortium name="Pathogen Informatics"/>
        </authorList>
    </citation>
    <scope>NUCLEOTIDE SEQUENCE [LARGE SCALE GENOMIC DNA]</scope>
</reference>
<evidence type="ECO:0000256" key="2">
    <source>
        <dbReference type="ARBA" id="ARBA00017294"/>
    </source>
</evidence>
<dbReference type="AlphaFoldDB" id="A0A0N4T0G4"/>
<dbReference type="GO" id="GO:0005730">
    <property type="term" value="C:nucleolus"/>
    <property type="evidence" value="ECO:0007669"/>
    <property type="project" value="TreeGrafter"/>
</dbReference>
<dbReference type="PANTHER" id="PTHR14490">
    <property type="entry name" value="ZINC FINGER, ZZ TYPE"/>
    <property type="match status" value="1"/>
</dbReference>
<feature type="region of interest" description="Disordered" evidence="3">
    <location>
        <begin position="401"/>
        <end position="459"/>
    </location>
</feature>
<organism evidence="7">
    <name type="scientific">Brugia pahangi</name>
    <name type="common">Filarial nematode worm</name>
    <dbReference type="NCBI Taxonomy" id="6280"/>
    <lineage>
        <taxon>Eukaryota</taxon>
        <taxon>Metazoa</taxon>
        <taxon>Ecdysozoa</taxon>
        <taxon>Nematoda</taxon>
        <taxon>Chromadorea</taxon>
        <taxon>Rhabditida</taxon>
        <taxon>Spirurina</taxon>
        <taxon>Spiruromorpha</taxon>
        <taxon>Filarioidea</taxon>
        <taxon>Onchocercidae</taxon>
        <taxon>Brugia</taxon>
    </lineage>
</organism>
<evidence type="ECO:0000256" key="1">
    <source>
        <dbReference type="ARBA" id="ARBA00007473"/>
    </source>
</evidence>
<keyword evidence="6" id="KW-1185">Reference proteome</keyword>
<feature type="compositionally biased region" description="Basic and acidic residues" evidence="3">
    <location>
        <begin position="311"/>
        <end position="325"/>
    </location>
</feature>
<feature type="domain" description="Kri1-like C-terminal" evidence="4">
    <location>
        <begin position="481"/>
        <end position="569"/>
    </location>
</feature>
<name>A0A0N4T0G4_BRUPA</name>
<dbReference type="Pfam" id="PF05178">
    <property type="entry name" value="Kri1"/>
    <property type="match status" value="1"/>
</dbReference>
<accession>A0A0N4T0G4</accession>
<dbReference type="PANTHER" id="PTHR14490:SF5">
    <property type="entry name" value="PROTEIN KRI1 HOMOLOG"/>
    <property type="match status" value="1"/>
</dbReference>
<evidence type="ECO:0000256" key="3">
    <source>
        <dbReference type="SAM" id="MobiDB-lite"/>
    </source>
</evidence>
<dbReference type="WBParaSite" id="BPAG_0000160901-mRNA-1">
    <property type="protein sequence ID" value="BPAG_0000160901-mRNA-1"/>
    <property type="gene ID" value="BPAG_0000160901"/>
</dbReference>